<dbReference type="InterPro" id="IPR005467">
    <property type="entry name" value="His_kinase_dom"/>
</dbReference>
<dbReference type="Gene3D" id="3.30.450.20">
    <property type="entry name" value="PAS domain"/>
    <property type="match status" value="2"/>
</dbReference>
<dbReference type="InterPro" id="IPR003661">
    <property type="entry name" value="HisK_dim/P_dom"/>
</dbReference>
<evidence type="ECO:0000259" key="10">
    <source>
        <dbReference type="PROSITE" id="PS50110"/>
    </source>
</evidence>
<dbReference type="InterPro" id="IPR000014">
    <property type="entry name" value="PAS"/>
</dbReference>
<dbReference type="SUPFAM" id="SSF55785">
    <property type="entry name" value="PYP-like sensor domain (PAS domain)"/>
    <property type="match status" value="2"/>
</dbReference>
<dbReference type="SMART" id="SM00388">
    <property type="entry name" value="HisKA"/>
    <property type="match status" value="2"/>
</dbReference>
<evidence type="ECO:0000313" key="13">
    <source>
        <dbReference type="EMBL" id="KAB0583928.1"/>
    </source>
</evidence>
<dbReference type="SUPFAM" id="SSF47384">
    <property type="entry name" value="Homodimeric domain of signal transducing histidine kinase"/>
    <property type="match status" value="2"/>
</dbReference>
<evidence type="ECO:0000259" key="11">
    <source>
        <dbReference type="PROSITE" id="PS50112"/>
    </source>
</evidence>
<dbReference type="PANTHER" id="PTHR43547">
    <property type="entry name" value="TWO-COMPONENT HISTIDINE KINASE"/>
    <property type="match status" value="1"/>
</dbReference>
<dbReference type="InterPro" id="IPR001789">
    <property type="entry name" value="Sig_transdc_resp-reg_receiver"/>
</dbReference>
<dbReference type="Gene3D" id="1.10.287.130">
    <property type="match status" value="2"/>
</dbReference>
<dbReference type="InterPro" id="IPR036097">
    <property type="entry name" value="HisK_dim/P_sf"/>
</dbReference>
<keyword evidence="5" id="KW-0808">Transferase</keyword>
<evidence type="ECO:0000256" key="4">
    <source>
        <dbReference type="ARBA" id="ARBA00022553"/>
    </source>
</evidence>
<dbReference type="SUPFAM" id="SSF55874">
    <property type="entry name" value="ATPase domain of HSP90 chaperone/DNA topoisomerase II/histidine kinase"/>
    <property type="match status" value="2"/>
</dbReference>
<proteinExistence type="predicted"/>
<dbReference type="SMART" id="SM00448">
    <property type="entry name" value="REC"/>
    <property type="match status" value="1"/>
</dbReference>
<dbReference type="FunFam" id="3.30.565.10:FF:000006">
    <property type="entry name" value="Sensor histidine kinase WalK"/>
    <property type="match status" value="1"/>
</dbReference>
<reference evidence="13 14" key="1">
    <citation type="submission" date="2019-09" db="EMBL/GenBank/DDBJ databases">
        <title>Draft genome sequences of 48 bacterial type strains from the CCUG.</title>
        <authorList>
            <person name="Tunovic T."/>
            <person name="Pineiro-Iglesias B."/>
            <person name="Unosson C."/>
            <person name="Inganas E."/>
            <person name="Ohlen M."/>
            <person name="Cardew S."/>
            <person name="Jensie-Markopoulos S."/>
            <person name="Salva-Serra F."/>
            <person name="Jaen-Luchoro D."/>
            <person name="Karlsson R."/>
            <person name="Svensson-Stadler L."/>
            <person name="Chun J."/>
            <person name="Moore E."/>
        </authorList>
    </citation>
    <scope>NUCLEOTIDE SEQUENCE [LARGE SCALE GENOMIC DNA]</scope>
    <source>
        <strain evidence="13 14">CCUG 30977</strain>
    </source>
</reference>
<dbReference type="Pfam" id="PF02518">
    <property type="entry name" value="HATPase_c"/>
    <property type="match status" value="2"/>
</dbReference>
<evidence type="ECO:0000256" key="8">
    <source>
        <dbReference type="SAM" id="Coils"/>
    </source>
</evidence>
<comment type="catalytic activity">
    <reaction evidence="1">
        <text>ATP + protein L-histidine = ADP + protein N-phospho-L-histidine.</text>
        <dbReference type="EC" id="2.7.13.3"/>
    </reaction>
</comment>
<dbReference type="PRINTS" id="PR00344">
    <property type="entry name" value="BCTRLSENSOR"/>
</dbReference>
<dbReference type="Pfam" id="PF00072">
    <property type="entry name" value="Response_reg"/>
    <property type="match status" value="1"/>
</dbReference>
<dbReference type="FunFam" id="3.30.450.20:FF:000155">
    <property type="entry name" value="Sensor histidine kinase TodS"/>
    <property type="match status" value="1"/>
</dbReference>
<dbReference type="Pfam" id="PF08448">
    <property type="entry name" value="PAS_4"/>
    <property type="match status" value="2"/>
</dbReference>
<feature type="domain" description="Response regulatory" evidence="10">
    <location>
        <begin position="465"/>
        <end position="580"/>
    </location>
</feature>
<dbReference type="Proteomes" id="UP000430120">
    <property type="component" value="Unassembled WGS sequence"/>
</dbReference>
<dbReference type="InterPro" id="IPR013656">
    <property type="entry name" value="PAS_4"/>
</dbReference>
<evidence type="ECO:0000313" key="14">
    <source>
        <dbReference type="Proteomes" id="UP000430120"/>
    </source>
</evidence>
<dbReference type="SMART" id="SM00387">
    <property type="entry name" value="HATPase_c"/>
    <property type="match status" value="2"/>
</dbReference>
<dbReference type="PROSITE" id="PS50109">
    <property type="entry name" value="HIS_KIN"/>
    <property type="match status" value="2"/>
</dbReference>
<evidence type="ECO:0000256" key="3">
    <source>
        <dbReference type="ARBA" id="ARBA00012438"/>
    </source>
</evidence>
<dbReference type="GO" id="GO:0005886">
    <property type="term" value="C:plasma membrane"/>
    <property type="evidence" value="ECO:0007669"/>
    <property type="project" value="UniProtKB-SubCell"/>
</dbReference>
<keyword evidence="8" id="KW-0175">Coiled coil</keyword>
<dbReference type="Gene3D" id="3.30.565.10">
    <property type="entry name" value="Histidine kinase-like ATPase, C-terminal domain"/>
    <property type="match status" value="2"/>
</dbReference>
<feature type="domain" description="Histidine kinase" evidence="9">
    <location>
        <begin position="189"/>
        <end position="407"/>
    </location>
</feature>
<sequence length="984" mass="105974">MPQSMSPSPSLAVDGGCQIGDVTLRATDLPQTRREKLARIVLDAMYQFVGLLDAQGTTLEINRAALEGAGLRFEDIRGRPFWEARWFQVSRESVALQRDIVRRAAAGEFVRCDLEVYGQAAGDETIVVDYSLMPVRDDQGEVVFLLAEGRNISAKKRAEAEVVRKNAELQDLLDQVRRLDQLKSDLFAKLSHEFRTPLTLILGPVEDLLEQGAGQDPAQRERLQLIRRSAETLLGHVNDLLDLARVDAGHMAPSYARVDLAALVRHVAQPFQWLAPKRALSYTVSTPPSLPAAVDPRQFERMLQNLLSNAFKFTPAGGRIRCVLEPLGGTRCLLKVQDSGPGVPASQRQAIFDRFHQGSAAAAGEQSGSGLGLAIVKELVQLHGGVIGVSDAPGGGALFQLELPLQPGEEHYLPDRPLQTAFTSASRTLPELDAVQPAEAVCAAVPGEAEALAPEGVALPPGRATVLLVEDHPEMRRFVREALGHDHRVLAVGDGQTALQQALAAPPDLIVTDLMMPGLSGDRLIQAIREAPALAEVPVLVLSARDDHALRTRLLAQAAQDYLTKPFSAHELRARVRNLVSMKLARDAMRQALASQSDDLSHLAHQLIVSRRALQESEQRWWAIYEHSPVGIALLDGAERILGANPAFSRMLGHTDAQIRRCGLADITPPGEQSASRERVARVLAGEVREYHVQRRFLHRDGHGVWASTSVAQVPDAAAGAPLLVVVAEDITEQKAAEEALAGAREALAQVTRASALGEMAASLAHEINQPLAAVATNAQAGLRWLDAQPPNEPQAHAALERIVRDARRAADIIGRTRAFLQRGASRRQPVALAAVVAEVIELVQAEAQSRRVTLQVAAPDGLPAVLADPVQVQQVVLNLVMNGMEAIGRDGAGPRWVRVTLGRHDAASLRVQVEDAGPGLDPQAGEEIFQAFHTSKPQGLGMGLAISRGIVESHGGRLWAEQRPGAGATFCFTLPVVGEGAAP</sequence>
<dbReference type="InterPro" id="IPR001610">
    <property type="entry name" value="PAC"/>
</dbReference>
<evidence type="ECO:0000259" key="9">
    <source>
        <dbReference type="PROSITE" id="PS50109"/>
    </source>
</evidence>
<dbReference type="InterPro" id="IPR036890">
    <property type="entry name" value="HATPase_C_sf"/>
</dbReference>
<feature type="modified residue" description="4-aspartylphosphate" evidence="7">
    <location>
        <position position="513"/>
    </location>
</feature>
<evidence type="ECO:0000259" key="12">
    <source>
        <dbReference type="PROSITE" id="PS50113"/>
    </source>
</evidence>
<dbReference type="EMBL" id="VZPB01000009">
    <property type="protein sequence ID" value="KAB0583928.1"/>
    <property type="molecule type" value="Genomic_DNA"/>
</dbReference>
<evidence type="ECO:0000256" key="1">
    <source>
        <dbReference type="ARBA" id="ARBA00000085"/>
    </source>
</evidence>
<feature type="coiled-coil region" evidence="8">
    <location>
        <begin position="155"/>
        <end position="182"/>
    </location>
</feature>
<dbReference type="InterPro" id="IPR011006">
    <property type="entry name" value="CheY-like_superfamily"/>
</dbReference>
<feature type="domain" description="PAC" evidence="12">
    <location>
        <begin position="691"/>
        <end position="743"/>
    </location>
</feature>
<dbReference type="AlphaFoldDB" id="A0A643FI24"/>
<dbReference type="NCBIfam" id="TIGR00229">
    <property type="entry name" value="sensory_box"/>
    <property type="match status" value="2"/>
</dbReference>
<dbReference type="InterPro" id="IPR003594">
    <property type="entry name" value="HATPase_dom"/>
</dbReference>
<comment type="caution">
    <text evidence="13">The sequence shown here is derived from an EMBL/GenBank/DDBJ whole genome shotgun (WGS) entry which is preliminary data.</text>
</comment>
<dbReference type="InterPro" id="IPR000700">
    <property type="entry name" value="PAS-assoc_C"/>
</dbReference>
<dbReference type="SMART" id="SM00091">
    <property type="entry name" value="PAS"/>
    <property type="match status" value="2"/>
</dbReference>
<dbReference type="SMART" id="SM00086">
    <property type="entry name" value="PAC"/>
    <property type="match status" value="2"/>
</dbReference>
<keyword evidence="4 7" id="KW-0597">Phosphoprotein</keyword>
<dbReference type="Gene3D" id="3.40.50.2300">
    <property type="match status" value="1"/>
</dbReference>
<dbReference type="CDD" id="cd00130">
    <property type="entry name" value="PAS"/>
    <property type="match status" value="2"/>
</dbReference>
<organism evidence="13 14">
    <name type="scientific">Ideonella dechloratans</name>
    <dbReference type="NCBI Taxonomy" id="36863"/>
    <lineage>
        <taxon>Bacteria</taxon>
        <taxon>Pseudomonadati</taxon>
        <taxon>Pseudomonadota</taxon>
        <taxon>Betaproteobacteria</taxon>
        <taxon>Burkholderiales</taxon>
        <taxon>Sphaerotilaceae</taxon>
        <taxon>Ideonella</taxon>
    </lineage>
</organism>
<evidence type="ECO:0000256" key="6">
    <source>
        <dbReference type="ARBA" id="ARBA00022777"/>
    </source>
</evidence>
<dbReference type="PROSITE" id="PS50110">
    <property type="entry name" value="RESPONSE_REGULATORY"/>
    <property type="match status" value="1"/>
</dbReference>
<accession>A0A643FI24</accession>
<dbReference type="PROSITE" id="PS50113">
    <property type="entry name" value="PAC"/>
    <property type="match status" value="2"/>
</dbReference>
<evidence type="ECO:0000256" key="5">
    <source>
        <dbReference type="ARBA" id="ARBA00022679"/>
    </source>
</evidence>
<gene>
    <name evidence="13" type="ORF">F7Q92_05500</name>
</gene>
<evidence type="ECO:0000256" key="2">
    <source>
        <dbReference type="ARBA" id="ARBA00004429"/>
    </source>
</evidence>
<dbReference type="SUPFAM" id="SSF52172">
    <property type="entry name" value="CheY-like"/>
    <property type="match status" value="1"/>
</dbReference>
<dbReference type="Pfam" id="PF00512">
    <property type="entry name" value="HisKA"/>
    <property type="match status" value="2"/>
</dbReference>
<name>A0A643FI24_IDEDE</name>
<dbReference type="PROSITE" id="PS50112">
    <property type="entry name" value="PAS"/>
    <property type="match status" value="1"/>
</dbReference>
<feature type="domain" description="Histidine kinase" evidence="9">
    <location>
        <begin position="763"/>
        <end position="979"/>
    </location>
</feature>
<comment type="subcellular location">
    <subcellularLocation>
        <location evidence="2">Cell inner membrane</location>
        <topology evidence="2">Multi-pass membrane protein</topology>
    </subcellularLocation>
</comment>
<keyword evidence="6" id="KW-0418">Kinase</keyword>
<feature type="domain" description="PAC" evidence="12">
    <location>
        <begin position="112"/>
        <end position="164"/>
    </location>
</feature>
<dbReference type="OrthoDB" id="5389366at2"/>
<keyword evidence="14" id="KW-1185">Reference proteome</keyword>
<evidence type="ECO:0000256" key="7">
    <source>
        <dbReference type="PROSITE-ProRule" id="PRU00169"/>
    </source>
</evidence>
<dbReference type="InterPro" id="IPR035965">
    <property type="entry name" value="PAS-like_dom_sf"/>
</dbReference>
<dbReference type="InterPro" id="IPR004358">
    <property type="entry name" value="Sig_transdc_His_kin-like_C"/>
</dbReference>
<dbReference type="EC" id="2.7.13.3" evidence="3"/>
<feature type="domain" description="PAS" evidence="11">
    <location>
        <begin position="617"/>
        <end position="687"/>
    </location>
</feature>
<dbReference type="CDD" id="cd00082">
    <property type="entry name" value="HisKA"/>
    <property type="match status" value="2"/>
</dbReference>
<dbReference type="PANTHER" id="PTHR43547:SF2">
    <property type="entry name" value="HYBRID SIGNAL TRANSDUCTION HISTIDINE KINASE C"/>
    <property type="match status" value="1"/>
</dbReference>
<protein>
    <recommendedName>
        <fullName evidence="3">histidine kinase</fullName>
        <ecNumber evidence="3">2.7.13.3</ecNumber>
    </recommendedName>
</protein>
<dbReference type="GO" id="GO:0000155">
    <property type="term" value="F:phosphorelay sensor kinase activity"/>
    <property type="evidence" value="ECO:0007669"/>
    <property type="project" value="InterPro"/>
</dbReference>